<evidence type="ECO:0000313" key="5">
    <source>
        <dbReference type="EMBL" id="VAW00006.1"/>
    </source>
</evidence>
<dbReference type="InterPro" id="IPR028994">
    <property type="entry name" value="Integrin_alpha_N"/>
</dbReference>
<evidence type="ECO:0008006" key="6">
    <source>
        <dbReference type="Google" id="ProtNLM"/>
    </source>
</evidence>
<keyword evidence="2" id="KW-0677">Repeat</keyword>
<organism evidence="5">
    <name type="scientific">hydrothermal vent metagenome</name>
    <dbReference type="NCBI Taxonomy" id="652676"/>
    <lineage>
        <taxon>unclassified sequences</taxon>
        <taxon>metagenomes</taxon>
        <taxon>ecological metagenomes</taxon>
    </lineage>
</organism>
<dbReference type="Pfam" id="PF01839">
    <property type="entry name" value="FG-GAP"/>
    <property type="match status" value="1"/>
</dbReference>
<sequence length="421" mass="42799">NGVTVGRADVIYGSSTTFAASIALAEQTLASGFIFRGTQSGDNVGSSVSPAGDVNGDGISDILIGAGGASQFVNGFQGRVYLVYGASSGLPAMMDQNDINGNNGLSFLASTNGDTVGTDISGGVDLNKDGFSDIIMGGRGVDPSEFGATYVVFGKQASGVPSNVFASLLPAARSGYVGGPDISVFASVINGGSNPASNCSITTPDFSPASIRFYETNPTTNAITGSQNEIFNLAANQTRSFVLFFTPSLVRKSGQEVFPVIACDNAFVTKIPGVNGEFLTIDSVAGPDILTIAVTGSSDGIIRLPSPSEAGFMAISALNIGLGDGLTAAKEVSVTANIRTTFPALPLNILICETNAAGVCMADPAQTLDLVIGDTAKFIGVFAFGQGTAIALDPAKTRVTVDLKNSSNQILSSTSVAVMTE</sequence>
<feature type="non-terminal residue" evidence="5">
    <location>
        <position position="1"/>
    </location>
</feature>
<accession>A0A3B0SZ10</accession>
<evidence type="ECO:0000256" key="4">
    <source>
        <dbReference type="ARBA" id="ARBA00023180"/>
    </source>
</evidence>
<dbReference type="SUPFAM" id="SSF69318">
    <property type="entry name" value="Integrin alpha N-terminal domain"/>
    <property type="match status" value="1"/>
</dbReference>
<protein>
    <recommendedName>
        <fullName evidence="6">Flagellar hook-length control protein FliK</fullName>
    </recommendedName>
</protein>
<reference evidence="5" key="1">
    <citation type="submission" date="2018-06" db="EMBL/GenBank/DDBJ databases">
        <authorList>
            <person name="Zhirakovskaya E."/>
        </authorList>
    </citation>
    <scope>NUCLEOTIDE SEQUENCE</scope>
</reference>
<dbReference type="AlphaFoldDB" id="A0A3B0SZ10"/>
<dbReference type="Gene3D" id="2.130.10.130">
    <property type="entry name" value="Integrin alpha, N-terminal"/>
    <property type="match status" value="1"/>
</dbReference>
<evidence type="ECO:0000256" key="2">
    <source>
        <dbReference type="ARBA" id="ARBA00022737"/>
    </source>
</evidence>
<dbReference type="InterPro" id="IPR013517">
    <property type="entry name" value="FG-GAP"/>
</dbReference>
<keyword evidence="1" id="KW-0732">Signal</keyword>
<dbReference type="PANTHER" id="PTHR23221">
    <property type="entry name" value="GLYCOSYLPHOSPHATIDYLINOSITOL PHOSPHOLIPASE D"/>
    <property type="match status" value="1"/>
</dbReference>
<proteinExistence type="predicted"/>
<keyword evidence="4" id="KW-0325">Glycoprotein</keyword>
<dbReference type="InterPro" id="IPR013519">
    <property type="entry name" value="Int_alpha_beta-p"/>
</dbReference>
<dbReference type="SMART" id="SM00191">
    <property type="entry name" value="Int_alpha"/>
    <property type="match status" value="2"/>
</dbReference>
<evidence type="ECO:0000256" key="1">
    <source>
        <dbReference type="ARBA" id="ARBA00022729"/>
    </source>
</evidence>
<gene>
    <name evidence="5" type="ORF">MNBD_ALPHA06-2308</name>
</gene>
<name>A0A3B0SZ10_9ZZZZ</name>
<dbReference type="EMBL" id="UOEE01000283">
    <property type="protein sequence ID" value="VAW00006.1"/>
    <property type="molecule type" value="Genomic_DNA"/>
</dbReference>
<evidence type="ECO:0000256" key="3">
    <source>
        <dbReference type="ARBA" id="ARBA00022801"/>
    </source>
</evidence>
<dbReference type="GO" id="GO:0016787">
    <property type="term" value="F:hydrolase activity"/>
    <property type="evidence" value="ECO:0007669"/>
    <property type="project" value="UniProtKB-KW"/>
</dbReference>
<dbReference type="PROSITE" id="PS51470">
    <property type="entry name" value="FG_GAP"/>
    <property type="match status" value="1"/>
</dbReference>
<keyword evidence="3" id="KW-0378">Hydrolase</keyword>
<dbReference type="PANTHER" id="PTHR23221:SF7">
    <property type="entry name" value="PHOSPHATIDYLINOSITOL-GLYCAN-SPECIFIC PHOSPHOLIPASE D"/>
    <property type="match status" value="1"/>
</dbReference>